<reference evidence="2" key="1">
    <citation type="submission" date="2018-07" db="EMBL/GenBank/DDBJ databases">
        <title>Genome sequencing of Paracoccus sp. SC2-6.</title>
        <authorList>
            <person name="Heo J."/>
            <person name="Kim S.-J."/>
            <person name="Kwon S.-W."/>
        </authorList>
    </citation>
    <scope>NUCLEOTIDE SEQUENCE [LARGE SCALE GENOMIC DNA]</scope>
    <source>
        <strain evidence="2">SC2-6</strain>
    </source>
</reference>
<evidence type="ECO:0000313" key="2">
    <source>
        <dbReference type="Proteomes" id="UP000252023"/>
    </source>
</evidence>
<gene>
    <name evidence="1" type="ORF">DRW48_13745</name>
</gene>
<dbReference type="SUPFAM" id="SSF53850">
    <property type="entry name" value="Periplasmic binding protein-like II"/>
    <property type="match status" value="1"/>
</dbReference>
<dbReference type="KEGG" id="pars:DRW48_13745"/>
<keyword evidence="2" id="KW-1185">Reference proteome</keyword>
<dbReference type="AlphaFoldDB" id="A0A344PMK2"/>
<protein>
    <recommendedName>
        <fullName evidence="3">ABC transporter substrate-binding protein</fullName>
    </recommendedName>
</protein>
<name>A0A344PMK2_9RHOB</name>
<evidence type="ECO:0000313" key="1">
    <source>
        <dbReference type="EMBL" id="AXC50607.1"/>
    </source>
</evidence>
<dbReference type="EMBL" id="CP030918">
    <property type="protein sequence ID" value="AXC50607.1"/>
    <property type="molecule type" value="Genomic_DNA"/>
</dbReference>
<proteinExistence type="predicted"/>
<dbReference type="OrthoDB" id="7812506at2"/>
<accession>A0A344PMK2</accession>
<evidence type="ECO:0008006" key="3">
    <source>
        <dbReference type="Google" id="ProtNLM"/>
    </source>
</evidence>
<dbReference type="Proteomes" id="UP000252023">
    <property type="component" value="Chromosome"/>
</dbReference>
<organism evidence="1 2">
    <name type="scientific">Paracoccus suum</name>
    <dbReference type="NCBI Taxonomy" id="2259340"/>
    <lineage>
        <taxon>Bacteria</taxon>
        <taxon>Pseudomonadati</taxon>
        <taxon>Pseudomonadota</taxon>
        <taxon>Alphaproteobacteria</taxon>
        <taxon>Rhodobacterales</taxon>
        <taxon>Paracoccaceae</taxon>
        <taxon>Paracoccus</taxon>
    </lineage>
</organism>
<sequence>MGAAELWQVTRWWRRWRKPALDIGLIAALLLAVSFLPPDTSLAERRKQRVLRFCVPDLASPLVAADQPGAPGPELRQMQAVAARLGLPLQTVAIANMGRSFNPRDWQIGRGQCDIIGGGLADSSANRDFLTLLPNGGRIAMVRAGPAAELPKGAEIGVFMGSAGLDRLRLSGWLRAQGWRARPLATQAALDAYLRGGGTALASTLTPLPPDTKVADLPPEAAESQSLAFGLWRGDVTLTRAVRRALSQTPAR</sequence>